<dbReference type="EMBL" id="RZUL01000003">
    <property type="protein sequence ID" value="RVT41165.1"/>
    <property type="molecule type" value="Genomic_DNA"/>
</dbReference>
<gene>
    <name evidence="3" type="ORF">ENE74_12110</name>
</gene>
<sequence length="135" mass="14610">MHGLKLSSALICLSMATASVGAPQDGAGGIWRNPQNSVHVEVRPCANRMCGTVIWANEKAIADARRGGTPNLIGQQLFRDFTKDRNGIWRGRVFVPDIAKTFSGTIVSIDAKTLRGSGCLVGRIACKSQDWTRVR</sequence>
<keyword evidence="1" id="KW-0732">Signal</keyword>
<reference evidence="3 4" key="1">
    <citation type="submission" date="2019-01" db="EMBL/GenBank/DDBJ databases">
        <authorList>
            <person name="Chen W.-M."/>
        </authorList>
    </citation>
    <scope>NUCLEOTIDE SEQUENCE [LARGE SCALE GENOMIC DNA]</scope>
    <source>
        <strain evidence="3 4">TLA-22</strain>
    </source>
</reference>
<dbReference type="OrthoDB" id="9811671at2"/>
<accession>A0A437J7M1</accession>
<dbReference type="PANTHER" id="PTHR36919">
    <property type="entry name" value="BLR1215 PROTEIN"/>
    <property type="match status" value="1"/>
</dbReference>
<name>A0A437J7M1_9SPHN</name>
<dbReference type="RefSeq" id="WP_084717660.1">
    <property type="nucleotide sequence ID" value="NZ_RZUL01000003.1"/>
</dbReference>
<dbReference type="Gene3D" id="2.40.128.520">
    <property type="match status" value="1"/>
</dbReference>
<feature type="chain" id="PRO_5019014964" evidence="1">
    <location>
        <begin position="22"/>
        <end position="135"/>
    </location>
</feature>
<organism evidence="3 4">
    <name type="scientific">Sphingobium algorifonticola</name>
    <dbReference type="NCBI Taxonomy" id="2008318"/>
    <lineage>
        <taxon>Bacteria</taxon>
        <taxon>Pseudomonadati</taxon>
        <taxon>Pseudomonadota</taxon>
        <taxon>Alphaproteobacteria</taxon>
        <taxon>Sphingomonadales</taxon>
        <taxon>Sphingomonadaceae</taxon>
        <taxon>Sphingobium</taxon>
    </lineage>
</organism>
<dbReference type="Proteomes" id="UP000282977">
    <property type="component" value="Unassembled WGS sequence"/>
</dbReference>
<feature type="signal peptide" evidence="1">
    <location>
        <begin position="1"/>
        <end position="21"/>
    </location>
</feature>
<evidence type="ECO:0000259" key="2">
    <source>
        <dbReference type="Pfam" id="PF09917"/>
    </source>
</evidence>
<comment type="caution">
    <text evidence="3">The sequence shown here is derived from an EMBL/GenBank/DDBJ whole genome shotgun (WGS) entry which is preliminary data.</text>
</comment>
<keyword evidence="4" id="KW-1185">Reference proteome</keyword>
<dbReference type="AlphaFoldDB" id="A0A437J7M1"/>
<evidence type="ECO:0000313" key="4">
    <source>
        <dbReference type="Proteomes" id="UP000282977"/>
    </source>
</evidence>
<dbReference type="InterPro" id="IPR019223">
    <property type="entry name" value="DUF2147"/>
</dbReference>
<protein>
    <submittedName>
        <fullName evidence="3">DUF2147 domain-containing protein</fullName>
    </submittedName>
</protein>
<dbReference type="Pfam" id="PF09917">
    <property type="entry name" value="DUF2147"/>
    <property type="match status" value="1"/>
</dbReference>
<dbReference type="PANTHER" id="PTHR36919:SF2">
    <property type="entry name" value="BLL6627 PROTEIN"/>
    <property type="match status" value="1"/>
</dbReference>
<feature type="domain" description="DUF2147" evidence="2">
    <location>
        <begin position="29"/>
        <end position="133"/>
    </location>
</feature>
<evidence type="ECO:0000313" key="3">
    <source>
        <dbReference type="EMBL" id="RVT41165.1"/>
    </source>
</evidence>
<proteinExistence type="predicted"/>
<evidence type="ECO:0000256" key="1">
    <source>
        <dbReference type="SAM" id="SignalP"/>
    </source>
</evidence>